<comment type="subunit">
    <text evidence="7">Monomer.</text>
</comment>
<evidence type="ECO:0000256" key="1">
    <source>
        <dbReference type="ARBA" id="ARBA00007894"/>
    </source>
</evidence>
<comment type="catalytic activity">
    <reaction evidence="7">
        <text>tRNA(Glu) + L-glutamate + ATP = L-glutamyl-tRNA(Glu) + AMP + diphosphate</text>
        <dbReference type="Rhea" id="RHEA:23540"/>
        <dbReference type="Rhea" id="RHEA-COMP:9663"/>
        <dbReference type="Rhea" id="RHEA-COMP:9680"/>
        <dbReference type="ChEBI" id="CHEBI:29985"/>
        <dbReference type="ChEBI" id="CHEBI:30616"/>
        <dbReference type="ChEBI" id="CHEBI:33019"/>
        <dbReference type="ChEBI" id="CHEBI:78442"/>
        <dbReference type="ChEBI" id="CHEBI:78520"/>
        <dbReference type="ChEBI" id="CHEBI:456215"/>
        <dbReference type="EC" id="6.1.1.17"/>
    </reaction>
</comment>
<feature type="binding site" evidence="7">
    <location>
        <position position="253"/>
    </location>
    <ligand>
        <name>ATP</name>
        <dbReference type="ChEBI" id="CHEBI:30616"/>
    </ligand>
</feature>
<dbReference type="Proteomes" id="UP000249762">
    <property type="component" value="Unassembled WGS sequence"/>
</dbReference>
<evidence type="ECO:0000256" key="6">
    <source>
        <dbReference type="ARBA" id="ARBA00023146"/>
    </source>
</evidence>
<dbReference type="InterPro" id="IPR020751">
    <property type="entry name" value="aa-tRNA-synth_I_codon-bd_sub2"/>
</dbReference>
<evidence type="ECO:0000256" key="4">
    <source>
        <dbReference type="ARBA" id="ARBA00022840"/>
    </source>
</evidence>
<evidence type="ECO:0000256" key="5">
    <source>
        <dbReference type="ARBA" id="ARBA00022917"/>
    </source>
</evidence>
<feature type="domain" description="Glutamyl/glutaminyl-tRNA synthetase class Ib catalytic" evidence="8">
    <location>
        <begin position="9"/>
        <end position="321"/>
    </location>
</feature>
<dbReference type="InterPro" id="IPR049940">
    <property type="entry name" value="GluQ/Sye"/>
</dbReference>
<dbReference type="InterPro" id="IPR014729">
    <property type="entry name" value="Rossmann-like_a/b/a_fold"/>
</dbReference>
<keyword evidence="6 7" id="KW-0030">Aminoacyl-tRNA synthetase</keyword>
<comment type="similarity">
    <text evidence="1 7">Belongs to the class-I aminoacyl-tRNA synthetase family. Glutamate--tRNA ligase type 1 subfamily.</text>
</comment>
<dbReference type="Pfam" id="PF19269">
    <property type="entry name" value="Anticodon_2"/>
    <property type="match status" value="1"/>
</dbReference>
<proteinExistence type="inferred from homology"/>
<keyword evidence="11" id="KW-1185">Reference proteome</keyword>
<dbReference type="SUPFAM" id="SSF48163">
    <property type="entry name" value="An anticodon-binding domain of class I aminoacyl-tRNA synthetases"/>
    <property type="match status" value="1"/>
</dbReference>
<dbReference type="InterPro" id="IPR045462">
    <property type="entry name" value="aa-tRNA-synth_I_cd-bd"/>
</dbReference>
<feature type="short sequence motif" description="'HIGH' region" evidence="7">
    <location>
        <begin position="15"/>
        <end position="25"/>
    </location>
</feature>
<keyword evidence="2 7" id="KW-0436">Ligase</keyword>
<organism evidence="10 11">
    <name type="scientific">Mycoplasma wenyonii</name>
    <dbReference type="NCBI Taxonomy" id="65123"/>
    <lineage>
        <taxon>Bacteria</taxon>
        <taxon>Bacillati</taxon>
        <taxon>Mycoplasmatota</taxon>
        <taxon>Mollicutes</taxon>
        <taxon>Mycoplasmataceae</taxon>
        <taxon>Mycoplasma</taxon>
    </lineage>
</organism>
<keyword evidence="4 7" id="KW-0067">ATP-binding</keyword>
<dbReference type="RefSeq" id="WP_112665269.1">
    <property type="nucleotide sequence ID" value="NZ_QKVO01000003.1"/>
</dbReference>
<dbReference type="InterPro" id="IPR008925">
    <property type="entry name" value="aa_tRNA-synth_I_cd-bd_sf"/>
</dbReference>
<evidence type="ECO:0000313" key="11">
    <source>
        <dbReference type="Proteomes" id="UP000249762"/>
    </source>
</evidence>
<comment type="function">
    <text evidence="7">Catalyzes the attachment of glutamate to tRNA(Glu) in a two-step reaction: glutamate is first activated by ATP to form Glu-AMP and then transferred to the acceptor end of tRNA(Glu).</text>
</comment>
<sequence>MSVEQLRPIRTRFAPSPTGALHMGGLRTALINYLFAKQHDGEFILRIEDTDRERNQSEQVKKIWDSLVSMSVIPDESPESPGEVGPYLQSERLDKYIYRINQLLQSGKVYRCFCEAETQGEPKTHFYSGRCRNLSREQIKEKIEQGIPHCVRLKVDQSKVYIWEDYVRGKMLISATALGDIILMRSNGLPTYNFAATVDDYEMKITDIFRGEEHISNTPYQLALYEAFGWKDSIPRFGHLSLILSEEGRKISKRDEDAHKYFVDYFLDKGYYPEAILNYLLILGWSEGEREFFRLGEAIKNFSTTGLSSSPSTFDFKKLEWMSQSYLNQLDLHQYLNFVLPFFSGKPKDYELNLEQKREFAIRFRSRVKYATFLDELANSFYSSDYLTERVINQLKEFSEITLLVRSTLESLAQQSPQSFEEEKEIHRVLKVLCVTLGIKKHDFYTNLRLVLTGEAEGLPLFSIFFLLGLEKSKSRLQRALELLGGI</sequence>
<dbReference type="OrthoDB" id="9807503at2"/>
<evidence type="ECO:0000256" key="2">
    <source>
        <dbReference type="ARBA" id="ARBA00022598"/>
    </source>
</evidence>
<dbReference type="Pfam" id="PF00749">
    <property type="entry name" value="tRNA-synt_1c"/>
    <property type="match status" value="1"/>
</dbReference>
<dbReference type="InterPro" id="IPR020058">
    <property type="entry name" value="Glu/Gln-tRNA-synth_Ib_cat-dom"/>
</dbReference>
<dbReference type="PROSITE" id="PS00178">
    <property type="entry name" value="AA_TRNA_LIGASE_I"/>
    <property type="match status" value="1"/>
</dbReference>
<dbReference type="InterPro" id="IPR004527">
    <property type="entry name" value="Glu-tRNA-ligase_bac/mito"/>
</dbReference>
<dbReference type="HAMAP" id="MF_00022">
    <property type="entry name" value="Glu_tRNA_synth_type1"/>
    <property type="match status" value="1"/>
</dbReference>
<feature type="domain" description="Aminoacyl-tRNA synthetase class I anticodon-binding" evidence="9">
    <location>
        <begin position="358"/>
        <end position="481"/>
    </location>
</feature>
<dbReference type="EMBL" id="QKVO01000003">
    <property type="protein sequence ID" value="RAO95130.1"/>
    <property type="molecule type" value="Genomic_DNA"/>
</dbReference>
<comment type="caution">
    <text evidence="7">Lacks conserved residue(s) required for the propagation of feature annotation.</text>
</comment>
<evidence type="ECO:0000259" key="8">
    <source>
        <dbReference type="Pfam" id="PF00749"/>
    </source>
</evidence>
<dbReference type="GO" id="GO:0000049">
    <property type="term" value="F:tRNA binding"/>
    <property type="evidence" value="ECO:0007669"/>
    <property type="project" value="InterPro"/>
</dbReference>
<feature type="short sequence motif" description="'KMSKS' region" evidence="7">
    <location>
        <begin position="250"/>
        <end position="254"/>
    </location>
</feature>
<name>A0A328PTR4_9MOLU</name>
<dbReference type="Gene3D" id="1.10.10.350">
    <property type="match status" value="1"/>
</dbReference>
<dbReference type="GO" id="GO:0008270">
    <property type="term" value="F:zinc ion binding"/>
    <property type="evidence" value="ECO:0007669"/>
    <property type="project" value="InterPro"/>
</dbReference>
<comment type="caution">
    <text evidence="10">The sequence shown here is derived from an EMBL/GenBank/DDBJ whole genome shotgun (WGS) entry which is preliminary data.</text>
</comment>
<dbReference type="NCBIfam" id="TIGR00464">
    <property type="entry name" value="gltX_bact"/>
    <property type="match status" value="1"/>
</dbReference>
<reference evidence="11" key="1">
    <citation type="submission" date="2018-06" db="EMBL/GenBank/DDBJ databases">
        <authorList>
            <person name="Martinez Ocampo F."/>
            <person name="Quiroz Castaneda R.E."/>
            <person name="Rojas Lopez X."/>
        </authorList>
    </citation>
    <scope>NUCLEOTIDE SEQUENCE [LARGE SCALE GENOMIC DNA]</scope>
    <source>
        <strain evidence="11">INIFAP02</strain>
    </source>
</reference>
<evidence type="ECO:0000259" key="9">
    <source>
        <dbReference type="Pfam" id="PF19269"/>
    </source>
</evidence>
<dbReference type="PANTHER" id="PTHR43311:SF2">
    <property type="entry name" value="GLUTAMATE--TRNA LIGASE, MITOCHONDRIAL-RELATED"/>
    <property type="match status" value="1"/>
</dbReference>
<dbReference type="GO" id="GO:0005829">
    <property type="term" value="C:cytosol"/>
    <property type="evidence" value="ECO:0007669"/>
    <property type="project" value="TreeGrafter"/>
</dbReference>
<evidence type="ECO:0000313" key="10">
    <source>
        <dbReference type="EMBL" id="RAO95130.1"/>
    </source>
</evidence>
<dbReference type="InterPro" id="IPR001412">
    <property type="entry name" value="aa-tRNA-synth_I_CS"/>
</dbReference>
<protein>
    <recommendedName>
        <fullName evidence="7">Glutamate--tRNA ligase</fullName>
        <ecNumber evidence="7">6.1.1.17</ecNumber>
    </recommendedName>
    <alternativeName>
        <fullName evidence="7">Glutamyl-tRNA synthetase</fullName>
        <shortName evidence="7">GluRS</shortName>
    </alternativeName>
</protein>
<dbReference type="GO" id="GO:0006424">
    <property type="term" value="P:glutamyl-tRNA aminoacylation"/>
    <property type="evidence" value="ECO:0007669"/>
    <property type="project" value="UniProtKB-UniRule"/>
</dbReference>
<gene>
    <name evidence="7" type="primary">gltX</name>
    <name evidence="10" type="ORF">DNK47_01410</name>
</gene>
<keyword evidence="7" id="KW-0963">Cytoplasm</keyword>
<dbReference type="GO" id="GO:0005524">
    <property type="term" value="F:ATP binding"/>
    <property type="evidence" value="ECO:0007669"/>
    <property type="project" value="UniProtKB-UniRule"/>
</dbReference>
<dbReference type="InterPro" id="IPR033910">
    <property type="entry name" value="GluRS_core"/>
</dbReference>
<accession>A0A328PTR4</accession>
<dbReference type="Gene3D" id="3.40.50.620">
    <property type="entry name" value="HUPs"/>
    <property type="match status" value="1"/>
</dbReference>
<dbReference type="SUPFAM" id="SSF52374">
    <property type="entry name" value="Nucleotidylyl transferase"/>
    <property type="match status" value="1"/>
</dbReference>
<dbReference type="AlphaFoldDB" id="A0A328PTR4"/>
<dbReference type="InterPro" id="IPR000924">
    <property type="entry name" value="Glu/Gln-tRNA-synth"/>
</dbReference>
<dbReference type="PRINTS" id="PR00987">
    <property type="entry name" value="TRNASYNTHGLU"/>
</dbReference>
<dbReference type="CDD" id="cd00808">
    <property type="entry name" value="GluRS_core"/>
    <property type="match status" value="1"/>
</dbReference>
<dbReference type="PANTHER" id="PTHR43311">
    <property type="entry name" value="GLUTAMATE--TRNA LIGASE"/>
    <property type="match status" value="1"/>
</dbReference>
<evidence type="ECO:0000256" key="3">
    <source>
        <dbReference type="ARBA" id="ARBA00022741"/>
    </source>
</evidence>
<comment type="subcellular location">
    <subcellularLocation>
        <location evidence="7">Cytoplasm</location>
    </subcellularLocation>
</comment>
<keyword evidence="5 7" id="KW-0648">Protein biosynthesis</keyword>
<dbReference type="EC" id="6.1.1.17" evidence="7"/>
<dbReference type="GO" id="GO:0004818">
    <property type="term" value="F:glutamate-tRNA ligase activity"/>
    <property type="evidence" value="ECO:0007669"/>
    <property type="project" value="UniProtKB-UniRule"/>
</dbReference>
<keyword evidence="3 7" id="KW-0547">Nucleotide-binding</keyword>
<evidence type="ECO:0000256" key="7">
    <source>
        <dbReference type="HAMAP-Rule" id="MF_00022"/>
    </source>
</evidence>